<dbReference type="PANTHER" id="PTHR15032:SF4">
    <property type="entry name" value="N-ACYL-PHOSPHATIDYLETHANOLAMINE-HYDROLYZING PHOSPHOLIPASE D"/>
    <property type="match status" value="1"/>
</dbReference>
<dbReference type="PANTHER" id="PTHR15032">
    <property type="entry name" value="N-ACYL-PHOSPHATIDYLETHANOLAMINE-HYDROLYZING PHOSPHOLIPASE D"/>
    <property type="match status" value="1"/>
</dbReference>
<dbReference type="InterPro" id="IPR001279">
    <property type="entry name" value="Metallo-B-lactamas"/>
</dbReference>
<feature type="binding site" evidence="1">
    <location>
        <position position="364"/>
    </location>
    <ligand>
        <name>an N-acyl-1,2-diacyl-sn-glycero-3-phosphoethanolamine</name>
        <dbReference type="ChEBI" id="CHEBI:62537"/>
    </ligand>
</feature>
<dbReference type="Proteomes" id="UP000310158">
    <property type="component" value="Unassembled WGS sequence"/>
</dbReference>
<dbReference type="GO" id="GO:0008270">
    <property type="term" value="F:zinc ion binding"/>
    <property type="evidence" value="ECO:0007669"/>
    <property type="project" value="InterPro"/>
</dbReference>
<sequence length="429" mass="47778">MAAPPTTWTIPEQSSAIRGLRFGLSPNCLKHRHHNVVLLTSILLRYQERSQWVSRHSPQMMYNTATRPPEIPPDVKTSVPSHTPTWVHEPGNESRAKATWLGHASYLLELPSPPGAARGPRIIFDPVFSERCSPSQFIGPSRYTGIYFLTIVSSNIEKTIDVPCNVNDIPAVDIIVLSHNHYDHTDLPTLQTLLENAAGSTTPHIFVSLNNAKHLSDALNLSPDRVHDLDWWDERVIRLGIPSKNQSNSDSHEKTVEARVRLTCTPSQHTSGRKGYDRWNSLWGAWVVEELLPPSSPGNTWEDVGRKAYFAGDTGYRTVRNEEDEDTAEVCPAFRMVGERFGGVDVALLPIGAYAPRSMWSNLHASPGDAVRIMTDVRATRALAMHWGTWVLTSEPVLEPPILLRQECEKAGIAEDAFLVPALGETVLF</sequence>
<evidence type="ECO:0000259" key="3">
    <source>
        <dbReference type="Pfam" id="PF12706"/>
    </source>
</evidence>
<organism evidence="4 5">
    <name type="scientific">Bondarzewia mesenterica</name>
    <dbReference type="NCBI Taxonomy" id="1095465"/>
    <lineage>
        <taxon>Eukaryota</taxon>
        <taxon>Fungi</taxon>
        <taxon>Dikarya</taxon>
        <taxon>Basidiomycota</taxon>
        <taxon>Agaricomycotina</taxon>
        <taxon>Agaricomycetes</taxon>
        <taxon>Russulales</taxon>
        <taxon>Bondarzewiaceae</taxon>
        <taxon>Bondarzewia</taxon>
    </lineage>
</organism>
<dbReference type="OrthoDB" id="332863at2759"/>
<dbReference type="EMBL" id="SGPL01000018">
    <property type="protein sequence ID" value="THH20598.1"/>
    <property type="molecule type" value="Genomic_DNA"/>
</dbReference>
<dbReference type="AlphaFoldDB" id="A0A4S4M7Q5"/>
<keyword evidence="5" id="KW-1185">Reference proteome</keyword>
<feature type="binding site" evidence="1">
    <location>
        <position position="182"/>
    </location>
    <ligand>
        <name>an N-acyl-1,2-diacyl-sn-glycero-3-phosphoethanolamine</name>
        <dbReference type="ChEBI" id="CHEBI:62537"/>
    </ligand>
</feature>
<evidence type="ECO:0000313" key="4">
    <source>
        <dbReference type="EMBL" id="THH20598.1"/>
    </source>
</evidence>
<comment type="caution">
    <text evidence="4">The sequence shown here is derived from an EMBL/GenBank/DDBJ whole genome shotgun (WGS) entry which is preliminary data.</text>
</comment>
<dbReference type="PIRSF" id="PIRSF038896">
    <property type="entry name" value="NAPE-PLD"/>
    <property type="match status" value="1"/>
</dbReference>
<dbReference type="Pfam" id="PF12706">
    <property type="entry name" value="Lactamase_B_2"/>
    <property type="match status" value="1"/>
</dbReference>
<dbReference type="SUPFAM" id="SSF56281">
    <property type="entry name" value="Metallo-hydrolase/oxidoreductase"/>
    <property type="match status" value="1"/>
</dbReference>
<name>A0A4S4M7Q5_9AGAM</name>
<dbReference type="GO" id="GO:0070290">
    <property type="term" value="F:N-acylphosphatidylethanolamine-specific phospholipase D activity"/>
    <property type="evidence" value="ECO:0007669"/>
    <property type="project" value="InterPro"/>
</dbReference>
<gene>
    <name evidence="4" type="ORF">EW146_g807</name>
</gene>
<proteinExistence type="predicted"/>
<dbReference type="GO" id="GO:0070292">
    <property type="term" value="P:N-acylphosphatidylethanolamine metabolic process"/>
    <property type="evidence" value="ECO:0007669"/>
    <property type="project" value="TreeGrafter"/>
</dbReference>
<dbReference type="InterPro" id="IPR024884">
    <property type="entry name" value="NAPE-PLD"/>
</dbReference>
<reference evidence="4 5" key="1">
    <citation type="submission" date="2019-02" db="EMBL/GenBank/DDBJ databases">
        <title>Genome sequencing of the rare red list fungi Bondarzewia mesenterica.</title>
        <authorList>
            <person name="Buettner E."/>
            <person name="Kellner H."/>
        </authorList>
    </citation>
    <scope>NUCLEOTIDE SEQUENCE [LARGE SCALE GENOMIC DNA]</scope>
    <source>
        <strain evidence="4 5">DSM 108281</strain>
    </source>
</reference>
<dbReference type="GO" id="GO:0070291">
    <property type="term" value="P:N-acylethanolamine metabolic process"/>
    <property type="evidence" value="ECO:0007669"/>
    <property type="project" value="TreeGrafter"/>
</dbReference>
<evidence type="ECO:0000256" key="1">
    <source>
        <dbReference type="PIRSR" id="PIRSR038896-50"/>
    </source>
</evidence>
<dbReference type="Gene3D" id="3.60.15.10">
    <property type="entry name" value="Ribonuclease Z/Hydroxyacylglutathione hydrolase-like"/>
    <property type="match status" value="1"/>
</dbReference>
<accession>A0A4S4M7Q5</accession>
<evidence type="ECO:0000313" key="5">
    <source>
        <dbReference type="Proteomes" id="UP000310158"/>
    </source>
</evidence>
<dbReference type="InterPro" id="IPR036866">
    <property type="entry name" value="RibonucZ/Hydroxyglut_hydro"/>
</dbReference>
<dbReference type="GO" id="GO:0005737">
    <property type="term" value="C:cytoplasm"/>
    <property type="evidence" value="ECO:0007669"/>
    <property type="project" value="TreeGrafter"/>
</dbReference>
<evidence type="ECO:0000256" key="2">
    <source>
        <dbReference type="SAM" id="MobiDB-lite"/>
    </source>
</evidence>
<feature type="domain" description="Metallo-beta-lactamase" evidence="3">
    <location>
        <begin position="121"/>
        <end position="387"/>
    </location>
</feature>
<feature type="region of interest" description="Disordered" evidence="2">
    <location>
        <begin position="66"/>
        <end position="90"/>
    </location>
</feature>
<protein>
    <recommendedName>
        <fullName evidence="3">Metallo-beta-lactamase domain-containing protein</fullName>
    </recommendedName>
</protein>